<dbReference type="Gene3D" id="1.10.3210.10">
    <property type="entry name" value="Hypothetical protein af1432"/>
    <property type="match status" value="1"/>
</dbReference>
<feature type="domain" description="PAC" evidence="2">
    <location>
        <begin position="619"/>
        <end position="673"/>
    </location>
</feature>
<gene>
    <name evidence="5" type="ORF">FJR03_00860</name>
</gene>
<dbReference type="RefSeq" id="WP_193113794.1">
    <property type="nucleotide sequence ID" value="NZ_CP041165.1"/>
</dbReference>
<evidence type="ECO:0000259" key="4">
    <source>
        <dbReference type="PROSITE" id="PS51832"/>
    </source>
</evidence>
<dbReference type="InterPro" id="IPR001610">
    <property type="entry name" value="PAC"/>
</dbReference>
<organism evidence="5 6">
    <name type="scientific">Sulfurimonas marina</name>
    <dbReference type="NCBI Taxonomy" id="2590551"/>
    <lineage>
        <taxon>Bacteria</taxon>
        <taxon>Pseudomonadati</taxon>
        <taxon>Campylobacterota</taxon>
        <taxon>Epsilonproteobacteria</taxon>
        <taxon>Campylobacterales</taxon>
        <taxon>Sulfurimonadaceae</taxon>
        <taxon>Sulfurimonas</taxon>
    </lineage>
</organism>
<dbReference type="InterPro" id="IPR006674">
    <property type="entry name" value="HD_domain"/>
</dbReference>
<name>A0A7M3V9D3_9BACT</name>
<dbReference type="SMART" id="SM00086">
    <property type="entry name" value="PAC"/>
    <property type="match status" value="2"/>
</dbReference>
<feature type="domain" description="HD" evidence="3">
    <location>
        <begin position="693"/>
        <end position="817"/>
    </location>
</feature>
<dbReference type="SMART" id="SM00091">
    <property type="entry name" value="PAS"/>
    <property type="match status" value="2"/>
</dbReference>
<dbReference type="InterPro" id="IPR052020">
    <property type="entry name" value="Cyclic_di-GMP/3'3'-cGAMP_PDE"/>
</dbReference>
<dbReference type="PROSITE" id="PS50113">
    <property type="entry name" value="PAC"/>
    <property type="match status" value="2"/>
</dbReference>
<dbReference type="NCBIfam" id="TIGR00229">
    <property type="entry name" value="sensory_box"/>
    <property type="match status" value="2"/>
</dbReference>
<dbReference type="CDD" id="cd00130">
    <property type="entry name" value="PAS"/>
    <property type="match status" value="2"/>
</dbReference>
<dbReference type="SMART" id="SM00897">
    <property type="entry name" value="FIST"/>
    <property type="match status" value="1"/>
</dbReference>
<feature type="domain" description="PAS" evidence="1">
    <location>
        <begin position="425"/>
        <end position="478"/>
    </location>
</feature>
<dbReference type="AlphaFoldDB" id="A0A7M3V9D3"/>
<evidence type="ECO:0000313" key="6">
    <source>
        <dbReference type="Proteomes" id="UP000593910"/>
    </source>
</evidence>
<evidence type="ECO:0000259" key="1">
    <source>
        <dbReference type="PROSITE" id="PS50112"/>
    </source>
</evidence>
<dbReference type="PROSITE" id="PS51832">
    <property type="entry name" value="HD_GYP"/>
    <property type="match status" value="1"/>
</dbReference>
<dbReference type="SMART" id="SM00471">
    <property type="entry name" value="HDc"/>
    <property type="match status" value="1"/>
</dbReference>
<dbReference type="Pfam" id="PF13426">
    <property type="entry name" value="PAS_9"/>
    <property type="match status" value="2"/>
</dbReference>
<dbReference type="InterPro" id="IPR035965">
    <property type="entry name" value="PAS-like_dom_sf"/>
</dbReference>
<dbReference type="InterPro" id="IPR000014">
    <property type="entry name" value="PAS"/>
</dbReference>
<dbReference type="PANTHER" id="PTHR45228:SF9">
    <property type="entry name" value="3'3'-CGAMP-SPECIFIC PHOSPHODIESTERASE 2"/>
    <property type="match status" value="1"/>
</dbReference>
<dbReference type="InterPro" id="IPR003607">
    <property type="entry name" value="HD/PDEase_dom"/>
</dbReference>
<dbReference type="SUPFAM" id="SSF109604">
    <property type="entry name" value="HD-domain/PDEase-like"/>
    <property type="match status" value="1"/>
</dbReference>
<dbReference type="PROSITE" id="PS50112">
    <property type="entry name" value="PAS"/>
    <property type="match status" value="1"/>
</dbReference>
<dbReference type="InterPro" id="IPR019494">
    <property type="entry name" value="FIST_C"/>
</dbReference>
<dbReference type="Pfam" id="PF10442">
    <property type="entry name" value="FIST_C"/>
    <property type="match status" value="1"/>
</dbReference>
<sequence>MRVLNHLYQDKLSLRSFIENEHILNNDSVLIQVFSSNATDEEFFRVRRELKEFLPQCAIVGSSTAGIVENGKIVDDVISISFSIFENSTVKTKSSSHLTAEKLLEVVSEELITPKTKLLIFFANTFTLDSEMFLKFVTQEYPSLIIAGGNGADDFKFEGARLFSDTCEYCDAAFAAIDSDVLEVQTASLLNWQSIGKEFTVTKVENTRLYEIDNKPILEVYEHYFGKEVVEHILKLGTKFPLICNKNGIDVARAPISVHKDGSLTLAGRLKEGMKVKFGFANVHDIEDYNNHELLEKYPYKMEAVYIYSCSARRSMLNGYLNNEISAIEKIAPSSGFITYGEFFHDIESKSNFLLNITTTFVMLSEKKPNELIVQESTSSVKDEQEITLKALTTFISKTSNELDENLFYLEQFKEAVDEVSIFSVTNKQGIIQDVNKNFETISGYKREELIGKPHNIVRHPDMPHEAFEDMWKTIQSGKIWKGMVKNRRKDGRPYYVLTEISPIYHKDGSFKEYIGVRNDITELEEYKEILKTELSTTKKSLDDQVYYIKQYEEAVNSTISILKTDANNKITYANHTFCRFMKCNLSELLGRDCSEIRHKRHLEEQLCAKIKQRLENKEVLKETLTNIAKDGTEFTVETTMYPILDAKGNVVEHLQVMHDITEIIKLNEEITNTQKEVVMTMGAIGETRSKETGLHVKRVAEYSYLLAKLAGLDEDEAMLLKQASPMHDIGKVGIPDSILNKPGRFTEEEFEVMKTHTSLGYEMLKHSNKRILNTSSIVAYTHHEKYDGTGYPNALKGEDIHIYGRITAVADVFDALGHDRVYKKAWELERILELFKNERGKHFDPKLVDLFFEHLEQFLEIRKQYESEF</sequence>
<dbReference type="Pfam" id="PF08495">
    <property type="entry name" value="FIST"/>
    <property type="match status" value="1"/>
</dbReference>
<dbReference type="PANTHER" id="PTHR45228">
    <property type="entry name" value="CYCLIC DI-GMP PHOSPHODIESTERASE TM_0186-RELATED"/>
    <property type="match status" value="1"/>
</dbReference>
<feature type="domain" description="HD-GYP" evidence="4">
    <location>
        <begin position="671"/>
        <end position="868"/>
    </location>
</feature>
<protein>
    <submittedName>
        <fullName evidence="5">PAS domain S-box protein</fullName>
    </submittedName>
</protein>
<dbReference type="CDD" id="cd00077">
    <property type="entry name" value="HDc"/>
    <property type="match status" value="1"/>
</dbReference>
<dbReference type="InterPro" id="IPR013702">
    <property type="entry name" value="FIST_domain_N"/>
</dbReference>
<dbReference type="Pfam" id="PF13487">
    <property type="entry name" value="HD_5"/>
    <property type="match status" value="1"/>
</dbReference>
<dbReference type="Proteomes" id="UP000593910">
    <property type="component" value="Chromosome"/>
</dbReference>
<dbReference type="Gene3D" id="3.30.450.20">
    <property type="entry name" value="PAS domain"/>
    <property type="match status" value="2"/>
</dbReference>
<accession>A0A7M3V9D3</accession>
<feature type="domain" description="PAC" evidence="2">
    <location>
        <begin position="481"/>
        <end position="533"/>
    </location>
</feature>
<dbReference type="PROSITE" id="PS51831">
    <property type="entry name" value="HD"/>
    <property type="match status" value="1"/>
</dbReference>
<evidence type="ECO:0000259" key="3">
    <source>
        <dbReference type="PROSITE" id="PS51831"/>
    </source>
</evidence>
<keyword evidence="6" id="KW-1185">Reference proteome</keyword>
<reference evidence="5 6" key="1">
    <citation type="submission" date="2019-06" db="EMBL/GenBank/DDBJ databases">
        <title>Sulfurimonas gotlandica sp. nov., a chemoautotrophic and psychrotolerant epsilonproteobacterium isolated from a pelagic redoxcline, and an emended description of the genus Sulfurimonas.</title>
        <authorList>
            <person name="Wang S."/>
            <person name="Jiang L."/>
            <person name="Shao Z."/>
        </authorList>
    </citation>
    <scope>NUCLEOTIDE SEQUENCE [LARGE SCALE GENOMIC DNA]</scope>
    <source>
        <strain evidence="5 6">B2</strain>
    </source>
</reference>
<dbReference type="InterPro" id="IPR000700">
    <property type="entry name" value="PAS-assoc_C"/>
</dbReference>
<proteinExistence type="predicted"/>
<evidence type="ECO:0000259" key="2">
    <source>
        <dbReference type="PROSITE" id="PS50113"/>
    </source>
</evidence>
<dbReference type="InterPro" id="IPR037522">
    <property type="entry name" value="HD_GYP_dom"/>
</dbReference>
<dbReference type="KEGG" id="smax:FJR03_00860"/>
<dbReference type="EMBL" id="CP041165">
    <property type="protein sequence ID" value="QOP40366.1"/>
    <property type="molecule type" value="Genomic_DNA"/>
</dbReference>
<evidence type="ECO:0000313" key="5">
    <source>
        <dbReference type="EMBL" id="QOP40366.1"/>
    </source>
</evidence>
<dbReference type="SMART" id="SM01204">
    <property type="entry name" value="FIST_C"/>
    <property type="match status" value="1"/>
</dbReference>
<dbReference type="SUPFAM" id="SSF55785">
    <property type="entry name" value="PYP-like sensor domain (PAS domain)"/>
    <property type="match status" value="2"/>
</dbReference>